<dbReference type="SUPFAM" id="SSF50156">
    <property type="entry name" value="PDZ domain-like"/>
    <property type="match status" value="3"/>
</dbReference>
<evidence type="ECO:0000313" key="4">
    <source>
        <dbReference type="Proteomes" id="UP001231189"/>
    </source>
</evidence>
<dbReference type="PANTHER" id="PTHR46366:SF1">
    <property type="entry name" value="PDZ DOMAIN-CONTAINING PROTEIN C1685.05"/>
    <property type="match status" value="1"/>
</dbReference>
<evidence type="ECO:0000256" key="1">
    <source>
        <dbReference type="ARBA" id="ARBA00010541"/>
    </source>
</evidence>
<keyword evidence="4" id="KW-1185">Reference proteome</keyword>
<dbReference type="AlphaFoldDB" id="A0AAD8RX98"/>
<dbReference type="InterPro" id="IPR025926">
    <property type="entry name" value="PDZ-like_dom"/>
</dbReference>
<name>A0AAD8RX98_LOLMU</name>
<dbReference type="Pfam" id="PF13365">
    <property type="entry name" value="Trypsin_2"/>
    <property type="match status" value="1"/>
</dbReference>
<protein>
    <recommendedName>
        <fullName evidence="2">PDZ domain-containing protein</fullName>
    </recommendedName>
</protein>
<dbReference type="GO" id="GO:0004252">
    <property type="term" value="F:serine-type endopeptidase activity"/>
    <property type="evidence" value="ECO:0007669"/>
    <property type="project" value="InterPro"/>
</dbReference>
<evidence type="ECO:0000313" key="3">
    <source>
        <dbReference type="EMBL" id="KAK1632918.1"/>
    </source>
</evidence>
<dbReference type="PROSITE" id="PS50106">
    <property type="entry name" value="PDZ"/>
    <property type="match status" value="1"/>
</dbReference>
<dbReference type="PRINTS" id="PR00834">
    <property type="entry name" value="PROTEASES2C"/>
</dbReference>
<proteinExistence type="inferred from homology"/>
<dbReference type="InterPro" id="IPR036034">
    <property type="entry name" value="PDZ_sf"/>
</dbReference>
<dbReference type="SUPFAM" id="SSF50494">
    <property type="entry name" value="Trypsin-like serine proteases"/>
    <property type="match status" value="2"/>
</dbReference>
<feature type="domain" description="PDZ" evidence="2">
    <location>
        <begin position="242"/>
        <end position="346"/>
    </location>
</feature>
<dbReference type="Proteomes" id="UP001231189">
    <property type="component" value="Unassembled WGS sequence"/>
</dbReference>
<sequence>MSHSMAMEIEPSVTADDWRRAISRVVPAVTVLHVTMPRAFDTEVAGAGAATGFVVDKARGIILTNRHVVSPGPVVAEAMFHNREEIPVYPLYRDPVHDFGFFRYNPASIQFLDYDEIPLAPEAASVGLDIRVVGNDSGEKVSILAGTLARLDREAPVYAKDGYNDFNTFYMQAASGTKGGSSGSPVIDCQGRAVALNTGGRSSSAIAFFLPLERVVRALNLIRHNWVAFGSKPESFYIPRGTIQVTFEHKGFEETRRIGLRNDTEKMVRLVSPAGVTGMLVVYSVVPDGPAHELLQPGDVLVRMNGELVTQFLTMETLLDGSIGSEIDLQIERSGITLTIKLKVEDLHSITPNHFLEVGGAVIHPLSYQQARNFGFKCGLVYVAEAGYMLSRASVPQHSIIKKFAGEDIAHLGDLISAISKLSRGAKVPLEYVIYNDRHRNKTAVVTIDQHGWYASPQLYTRSDANGLWTAKLAIPLESVIGALSSSGDLDDIKGVLSQSTSLEGSDLARTISSNSSLAEQAIEPSLVMLEVDVPPMCMLDGLHAKFFAGAGVIIHHSDTLGLIAVDKNTVIVPACDIMISFAAYPIEIPGEVVFLHPVHNFAFVAYDPSALGAGASVVRAANLLAEPALRRGDSVYLVGLGLDGDLQVTSRKSVIRSFKAVDTRSGDRPRYRAINMDVLELESDFGSQFSGVLTDDQGRVQALWASVSSQIFGSSISEDDQFVIGIPIYPIIQILQKFISGAPGQFRLINGIRRPMPYVRLLEVELYPTLLSKARNSGLNGSWVQALTKKDPVRRQVLQIKCCFAGSKAKNLLEDGDMILAINKEPITCFLDIENACQKLDHSIDSDGMLDMTIFRQGKEIDLIVGTDVRDGNGSTRMVNWCGCIVQNPYPALRGLGFLPAEGHGVYVVRWSRGSPAHRYGLSALQWIIEVNDRPTPDLGSFIEVVKGLKDGQFVRVRTIQLDGKPRFLALKQDLHYWPTWELSFDPETATWHRNNISIAAERHAIEITARTSAGA</sequence>
<evidence type="ECO:0000259" key="2">
    <source>
        <dbReference type="PROSITE" id="PS50106"/>
    </source>
</evidence>
<dbReference type="EMBL" id="JAUUTY010000005">
    <property type="protein sequence ID" value="KAK1632918.1"/>
    <property type="molecule type" value="Genomic_DNA"/>
</dbReference>
<dbReference type="Pfam" id="PF13180">
    <property type="entry name" value="PDZ_2"/>
    <property type="match status" value="1"/>
</dbReference>
<dbReference type="Gene3D" id="2.40.10.120">
    <property type="match status" value="1"/>
</dbReference>
<dbReference type="SMART" id="SM00228">
    <property type="entry name" value="PDZ"/>
    <property type="match status" value="3"/>
</dbReference>
<dbReference type="GO" id="GO:0006508">
    <property type="term" value="P:proteolysis"/>
    <property type="evidence" value="ECO:0007669"/>
    <property type="project" value="InterPro"/>
</dbReference>
<dbReference type="PANTHER" id="PTHR46366">
    <property type="entry name" value="PRO-APOPTOTIC SERINE PROTEASE NMA111"/>
    <property type="match status" value="1"/>
</dbReference>
<dbReference type="CDD" id="cd06786">
    <property type="entry name" value="cpPDZ1_ScNma111-like"/>
    <property type="match status" value="1"/>
</dbReference>
<accession>A0AAD8RX98</accession>
<organism evidence="3 4">
    <name type="scientific">Lolium multiflorum</name>
    <name type="common">Italian ryegrass</name>
    <name type="synonym">Lolium perenne subsp. multiflorum</name>
    <dbReference type="NCBI Taxonomy" id="4521"/>
    <lineage>
        <taxon>Eukaryota</taxon>
        <taxon>Viridiplantae</taxon>
        <taxon>Streptophyta</taxon>
        <taxon>Embryophyta</taxon>
        <taxon>Tracheophyta</taxon>
        <taxon>Spermatophyta</taxon>
        <taxon>Magnoliopsida</taxon>
        <taxon>Liliopsida</taxon>
        <taxon>Poales</taxon>
        <taxon>Poaceae</taxon>
        <taxon>BOP clade</taxon>
        <taxon>Pooideae</taxon>
        <taxon>Poodae</taxon>
        <taxon>Poeae</taxon>
        <taxon>Poeae Chloroplast Group 2 (Poeae type)</taxon>
        <taxon>Loliodinae</taxon>
        <taxon>Loliinae</taxon>
        <taxon>Lolium</taxon>
    </lineage>
</organism>
<dbReference type="Pfam" id="PF12812">
    <property type="entry name" value="PDZ_1"/>
    <property type="match status" value="2"/>
</dbReference>
<dbReference type="InterPro" id="IPR009003">
    <property type="entry name" value="Peptidase_S1_PA"/>
</dbReference>
<dbReference type="InterPro" id="IPR001940">
    <property type="entry name" value="Peptidase_S1C"/>
</dbReference>
<dbReference type="CDD" id="cd06787">
    <property type="entry name" value="cpPDZ_AthDEGP7-like"/>
    <property type="match status" value="1"/>
</dbReference>
<comment type="similarity">
    <text evidence="1">Belongs to the peptidase S1C family.</text>
</comment>
<dbReference type="InterPro" id="IPR001478">
    <property type="entry name" value="PDZ"/>
</dbReference>
<gene>
    <name evidence="3" type="ORF">QYE76_007233</name>
</gene>
<dbReference type="Gene3D" id="2.30.42.10">
    <property type="match status" value="2"/>
</dbReference>
<comment type="caution">
    <text evidence="3">The sequence shown here is derived from an EMBL/GenBank/DDBJ whole genome shotgun (WGS) entry which is preliminary data.</text>
</comment>
<reference evidence="3" key="1">
    <citation type="submission" date="2023-07" db="EMBL/GenBank/DDBJ databases">
        <title>A chromosome-level genome assembly of Lolium multiflorum.</title>
        <authorList>
            <person name="Chen Y."/>
            <person name="Copetti D."/>
            <person name="Kolliker R."/>
            <person name="Studer B."/>
        </authorList>
    </citation>
    <scope>NUCLEOTIDE SEQUENCE</scope>
    <source>
        <strain evidence="3">02402/16</strain>
        <tissue evidence="3">Leaf</tissue>
    </source>
</reference>